<sequence>MGNTVVKCCAGQGTVRIMKTDGNVEELEWPISAEEVMKRHPAHLVIDSTRLEKKQKYQVVGQRTNKIILMRPQMALQPGHLYILYPVPVNPQREPELSRSLSFETVPVPPQQSLNRSYSYSSSLSKKVSLNTSQSFSSPDPFEHFEHFNTTMKRRRSSVVIASDILHSFQAREEAVVDEPAVPEPKEEKQRGHGWSPSLSSIPESPAGSLRVFESSSGQASSKQMTKVPLRNSSNINKLLKQALLNKHPRSFWR</sequence>
<dbReference type="OrthoDB" id="1856818at2759"/>
<evidence type="ECO:0000313" key="2">
    <source>
        <dbReference type="EMBL" id="PTQ35645.1"/>
    </source>
</evidence>
<dbReference type="Proteomes" id="UP000244005">
    <property type="component" value="Unassembled WGS sequence"/>
</dbReference>
<reference evidence="3" key="1">
    <citation type="journal article" date="2017" name="Cell">
        <title>Insights into land plant evolution garnered from the Marchantia polymorpha genome.</title>
        <authorList>
            <person name="Bowman J.L."/>
            <person name="Kohchi T."/>
            <person name="Yamato K.T."/>
            <person name="Jenkins J."/>
            <person name="Shu S."/>
            <person name="Ishizaki K."/>
            <person name="Yamaoka S."/>
            <person name="Nishihama R."/>
            <person name="Nakamura Y."/>
            <person name="Berger F."/>
            <person name="Adam C."/>
            <person name="Aki S.S."/>
            <person name="Althoff F."/>
            <person name="Araki T."/>
            <person name="Arteaga-Vazquez M.A."/>
            <person name="Balasubrmanian S."/>
            <person name="Barry K."/>
            <person name="Bauer D."/>
            <person name="Boehm C.R."/>
            <person name="Briginshaw L."/>
            <person name="Caballero-Perez J."/>
            <person name="Catarino B."/>
            <person name="Chen F."/>
            <person name="Chiyoda S."/>
            <person name="Chovatia M."/>
            <person name="Davies K.M."/>
            <person name="Delmans M."/>
            <person name="Demura T."/>
            <person name="Dierschke T."/>
            <person name="Dolan L."/>
            <person name="Dorantes-Acosta A.E."/>
            <person name="Eklund D.M."/>
            <person name="Florent S.N."/>
            <person name="Flores-Sandoval E."/>
            <person name="Fujiyama A."/>
            <person name="Fukuzawa H."/>
            <person name="Galik B."/>
            <person name="Grimanelli D."/>
            <person name="Grimwood J."/>
            <person name="Grossniklaus U."/>
            <person name="Hamada T."/>
            <person name="Haseloff J."/>
            <person name="Hetherington A.J."/>
            <person name="Higo A."/>
            <person name="Hirakawa Y."/>
            <person name="Hundley H.N."/>
            <person name="Ikeda Y."/>
            <person name="Inoue K."/>
            <person name="Inoue S.I."/>
            <person name="Ishida S."/>
            <person name="Jia Q."/>
            <person name="Kakita M."/>
            <person name="Kanazawa T."/>
            <person name="Kawai Y."/>
            <person name="Kawashima T."/>
            <person name="Kennedy M."/>
            <person name="Kinose K."/>
            <person name="Kinoshita T."/>
            <person name="Kohara Y."/>
            <person name="Koide E."/>
            <person name="Komatsu K."/>
            <person name="Kopischke S."/>
            <person name="Kubo M."/>
            <person name="Kyozuka J."/>
            <person name="Lagercrantz U."/>
            <person name="Lin S.S."/>
            <person name="Lindquist E."/>
            <person name="Lipzen A.M."/>
            <person name="Lu C.W."/>
            <person name="De Luna E."/>
            <person name="Martienssen R.A."/>
            <person name="Minamino N."/>
            <person name="Mizutani M."/>
            <person name="Mizutani M."/>
            <person name="Mochizuki N."/>
            <person name="Monte I."/>
            <person name="Mosher R."/>
            <person name="Nagasaki H."/>
            <person name="Nakagami H."/>
            <person name="Naramoto S."/>
            <person name="Nishitani K."/>
            <person name="Ohtani M."/>
            <person name="Okamoto T."/>
            <person name="Okumura M."/>
            <person name="Phillips J."/>
            <person name="Pollak B."/>
            <person name="Reinders A."/>
            <person name="Rovekamp M."/>
            <person name="Sano R."/>
            <person name="Sawa S."/>
            <person name="Schmid M.W."/>
            <person name="Shirakawa M."/>
            <person name="Solano R."/>
            <person name="Spunde A."/>
            <person name="Suetsugu N."/>
            <person name="Sugano S."/>
            <person name="Sugiyama A."/>
            <person name="Sun R."/>
            <person name="Suzuki Y."/>
            <person name="Takenaka M."/>
            <person name="Takezawa D."/>
            <person name="Tomogane H."/>
            <person name="Tsuzuki M."/>
            <person name="Ueda T."/>
            <person name="Umeda M."/>
            <person name="Ward J.M."/>
            <person name="Watanabe Y."/>
            <person name="Yazaki K."/>
            <person name="Yokoyama R."/>
            <person name="Yoshitake Y."/>
            <person name="Yotsui I."/>
            <person name="Zachgo S."/>
            <person name="Schmutz J."/>
        </authorList>
    </citation>
    <scope>NUCLEOTIDE SEQUENCE [LARGE SCALE GENOMIC DNA]</scope>
    <source>
        <strain evidence="3">Tak-1</strain>
    </source>
</reference>
<gene>
    <name evidence="2" type="ORF">MARPO_0070s0100</name>
</gene>
<accession>A0A2R6WP64</accession>
<dbReference type="PANTHER" id="PTHR33052">
    <property type="entry name" value="DUF4228 DOMAIN PROTEIN-RELATED"/>
    <property type="match status" value="1"/>
</dbReference>
<evidence type="ECO:0000313" key="3">
    <source>
        <dbReference type="Proteomes" id="UP000244005"/>
    </source>
</evidence>
<name>A0A2R6WP64_MARPO</name>
<proteinExistence type="predicted"/>
<feature type="compositionally biased region" description="Polar residues" evidence="1">
    <location>
        <begin position="214"/>
        <end position="234"/>
    </location>
</feature>
<feature type="region of interest" description="Disordered" evidence="1">
    <location>
        <begin position="176"/>
        <end position="234"/>
    </location>
</feature>
<dbReference type="Gramene" id="Mp4g13810.1">
    <property type="protein sequence ID" value="Mp4g13810.1.cds1"/>
    <property type="gene ID" value="Mp4g13810"/>
</dbReference>
<dbReference type="InterPro" id="IPR025322">
    <property type="entry name" value="PADRE_dom"/>
</dbReference>
<dbReference type="AlphaFoldDB" id="A0A2R6WP64"/>
<organism evidence="2 3">
    <name type="scientific">Marchantia polymorpha</name>
    <name type="common">Common liverwort</name>
    <name type="synonym">Marchantia aquatica</name>
    <dbReference type="NCBI Taxonomy" id="3197"/>
    <lineage>
        <taxon>Eukaryota</taxon>
        <taxon>Viridiplantae</taxon>
        <taxon>Streptophyta</taxon>
        <taxon>Embryophyta</taxon>
        <taxon>Marchantiophyta</taxon>
        <taxon>Marchantiopsida</taxon>
        <taxon>Marchantiidae</taxon>
        <taxon>Marchantiales</taxon>
        <taxon>Marchantiaceae</taxon>
        <taxon>Marchantia</taxon>
    </lineage>
</organism>
<protein>
    <recommendedName>
        <fullName evidence="4">DUF4228 domain-containing protein</fullName>
    </recommendedName>
</protein>
<dbReference type="Pfam" id="PF14009">
    <property type="entry name" value="PADRE"/>
    <property type="match status" value="1"/>
</dbReference>
<dbReference type="EMBL" id="KZ772742">
    <property type="protein sequence ID" value="PTQ35645.1"/>
    <property type="molecule type" value="Genomic_DNA"/>
</dbReference>
<evidence type="ECO:0000256" key="1">
    <source>
        <dbReference type="SAM" id="MobiDB-lite"/>
    </source>
</evidence>
<keyword evidence="3" id="KW-1185">Reference proteome</keyword>
<evidence type="ECO:0008006" key="4">
    <source>
        <dbReference type="Google" id="ProtNLM"/>
    </source>
</evidence>